<name>C5LQ57_PERM5</name>
<dbReference type="RefSeq" id="XP_002768447.1">
    <property type="nucleotide sequence ID" value="XM_002768401.1"/>
</dbReference>
<dbReference type="EMBL" id="GG684423">
    <property type="protein sequence ID" value="EER01165.1"/>
    <property type="molecule type" value="Genomic_DNA"/>
</dbReference>
<evidence type="ECO:0000256" key="1">
    <source>
        <dbReference type="SAM" id="MobiDB-lite"/>
    </source>
</evidence>
<dbReference type="OrthoDB" id="10257855at2759"/>
<keyword evidence="3" id="KW-1185">Reference proteome</keyword>
<dbReference type="Proteomes" id="UP000007800">
    <property type="component" value="Unassembled WGS sequence"/>
</dbReference>
<sequence>MSTHSTPPSARVVSPSPSRGDYWFEELIASENNVLPGRSWQSMKERWKKFIRPQIMERYNKLREQGLARPVEEAVDDALCGDSGSDTTSESESDESDDDDEPEQIPAVGASEDENNVEDEEGGGDMAEAEPSQQNAAAAATAESPSKLLTEVLMKPDGAHVLQMLTPNLVTFDGKAVSDGCLFYIAV</sequence>
<evidence type="ECO:0008006" key="4">
    <source>
        <dbReference type="Google" id="ProtNLM"/>
    </source>
</evidence>
<feature type="compositionally biased region" description="Low complexity" evidence="1">
    <location>
        <begin position="129"/>
        <end position="143"/>
    </location>
</feature>
<organism evidence="3">
    <name type="scientific">Perkinsus marinus (strain ATCC 50983 / TXsc)</name>
    <dbReference type="NCBI Taxonomy" id="423536"/>
    <lineage>
        <taxon>Eukaryota</taxon>
        <taxon>Sar</taxon>
        <taxon>Alveolata</taxon>
        <taxon>Perkinsozoa</taxon>
        <taxon>Perkinsea</taxon>
        <taxon>Perkinsida</taxon>
        <taxon>Perkinsidae</taxon>
        <taxon>Perkinsus</taxon>
    </lineage>
</organism>
<protein>
    <recommendedName>
        <fullName evidence="4">Rap1 Myb domain-containing protein</fullName>
    </recommendedName>
</protein>
<reference evidence="2 3" key="1">
    <citation type="submission" date="2008-07" db="EMBL/GenBank/DDBJ databases">
        <authorList>
            <person name="El-Sayed N."/>
            <person name="Caler E."/>
            <person name="Inman J."/>
            <person name="Amedeo P."/>
            <person name="Hass B."/>
            <person name="Wortman J."/>
        </authorList>
    </citation>
    <scope>NUCLEOTIDE SEQUENCE [LARGE SCALE GENOMIC DNA]</scope>
    <source>
        <strain evidence="3">ATCC 50983 / TXsc</strain>
    </source>
</reference>
<evidence type="ECO:0000313" key="2">
    <source>
        <dbReference type="EMBL" id="EER01165.1"/>
    </source>
</evidence>
<feature type="region of interest" description="Disordered" evidence="1">
    <location>
        <begin position="74"/>
        <end position="143"/>
    </location>
</feature>
<gene>
    <name evidence="2" type="ORF">Pmar_PMAR009085</name>
</gene>
<proteinExistence type="predicted"/>
<accession>C5LQ57</accession>
<dbReference type="AlphaFoldDB" id="C5LQ57"/>
<dbReference type="InParanoid" id="C5LQ57"/>
<dbReference type="GeneID" id="9058006"/>
<feature type="compositionally biased region" description="Acidic residues" evidence="1">
    <location>
        <begin position="111"/>
        <end position="123"/>
    </location>
</feature>
<feature type="compositionally biased region" description="Acidic residues" evidence="1">
    <location>
        <begin position="89"/>
        <end position="103"/>
    </location>
</feature>
<evidence type="ECO:0000313" key="3">
    <source>
        <dbReference type="Proteomes" id="UP000007800"/>
    </source>
</evidence>